<dbReference type="Proteomes" id="UP000433883">
    <property type="component" value="Unassembled WGS sequence"/>
</dbReference>
<keyword evidence="4" id="KW-1185">Reference proteome</keyword>
<sequence length="316" mass="35943">MVSPRHPPHIIDEMVLRIKAGQSAIKIHRDLKVSRQTVYDMYYNLEEYGEPYPPKEFAGKSGYVPKLKAHQVKGLLDFLDDRPRALLAEMKQWLFDFYHVDVSCGQISRYLKMEGWSRPPPASLYNFGYNDFDWINGGIENVTTALTNHIRQNGEFQSFKQKRQRGDASLCALYRDTLAMDSSACSVFRDLNPLARTIIYMVIAARETTGLEVVAIGIPPTWQTTCLSHDGKPAIECRRCHYYSNANGRYEGFVENAARTAGRILRSTGRDVCVLRSWKKRLRSIAPRFGEDSMKVPTPGLKTRSPRAVARDSSLS</sequence>
<dbReference type="Proteomes" id="UP000490939">
    <property type="component" value="Unassembled WGS sequence"/>
</dbReference>
<evidence type="ECO:0000313" key="3">
    <source>
        <dbReference type="EMBL" id="KAE9988259.1"/>
    </source>
</evidence>
<protein>
    <submittedName>
        <fullName evidence="3">Uncharacterized protein</fullName>
    </submittedName>
</protein>
<proteinExistence type="predicted"/>
<dbReference type="InterPro" id="IPR009057">
    <property type="entry name" value="Homeodomain-like_sf"/>
</dbReference>
<dbReference type="EMBL" id="WNWQ01000128">
    <property type="protein sequence ID" value="KAE9977577.1"/>
    <property type="molecule type" value="Genomic_DNA"/>
</dbReference>
<accession>A0A8H3VFR8</accession>
<evidence type="ECO:0000313" key="2">
    <source>
        <dbReference type="EMBL" id="KAE9977577.1"/>
    </source>
</evidence>
<comment type="caution">
    <text evidence="3">The sequence shown here is derived from an EMBL/GenBank/DDBJ whole genome shotgun (WGS) entry which is preliminary data.</text>
</comment>
<dbReference type="EMBL" id="WNWR01000216">
    <property type="protein sequence ID" value="KAE9988259.1"/>
    <property type="molecule type" value="Genomic_DNA"/>
</dbReference>
<organism evidence="3 4">
    <name type="scientific">Venturia inaequalis</name>
    <name type="common">Apple scab fungus</name>
    <dbReference type="NCBI Taxonomy" id="5025"/>
    <lineage>
        <taxon>Eukaryota</taxon>
        <taxon>Fungi</taxon>
        <taxon>Dikarya</taxon>
        <taxon>Ascomycota</taxon>
        <taxon>Pezizomycotina</taxon>
        <taxon>Dothideomycetes</taxon>
        <taxon>Pleosporomycetidae</taxon>
        <taxon>Venturiales</taxon>
        <taxon>Venturiaceae</taxon>
        <taxon>Venturia</taxon>
    </lineage>
</organism>
<gene>
    <name evidence="2" type="ORF">BLS_001286</name>
    <name evidence="3" type="ORF">EG327_003433</name>
</gene>
<feature type="region of interest" description="Disordered" evidence="1">
    <location>
        <begin position="291"/>
        <end position="316"/>
    </location>
</feature>
<name>A0A8H3VFR8_VENIN</name>
<evidence type="ECO:0000256" key="1">
    <source>
        <dbReference type="SAM" id="MobiDB-lite"/>
    </source>
</evidence>
<reference evidence="3 4" key="1">
    <citation type="submission" date="2019-07" db="EMBL/GenBank/DDBJ databases">
        <title>Venturia inaequalis Genome Resource.</title>
        <authorList>
            <person name="Lichtner F.J."/>
        </authorList>
    </citation>
    <scope>NUCLEOTIDE SEQUENCE [LARGE SCALE GENOMIC DNA]</scope>
    <source>
        <strain evidence="2">Bline_iso_100314</strain>
        <strain evidence="3 4">DMI_063113</strain>
    </source>
</reference>
<dbReference type="SUPFAM" id="SSF46689">
    <property type="entry name" value="Homeodomain-like"/>
    <property type="match status" value="1"/>
</dbReference>
<evidence type="ECO:0000313" key="4">
    <source>
        <dbReference type="Proteomes" id="UP000490939"/>
    </source>
</evidence>
<dbReference type="AlphaFoldDB" id="A0A8H3VFR8"/>